<dbReference type="SUPFAM" id="SSF52949">
    <property type="entry name" value="Macro domain-like"/>
    <property type="match status" value="1"/>
</dbReference>
<dbReference type="PROSITE" id="PS00631">
    <property type="entry name" value="CYTOSOL_AP"/>
    <property type="match status" value="1"/>
</dbReference>
<dbReference type="GO" id="GO:0006508">
    <property type="term" value="P:proteolysis"/>
    <property type="evidence" value="ECO:0007669"/>
    <property type="project" value="UniProtKB-KW"/>
</dbReference>
<dbReference type="InterPro" id="IPR011356">
    <property type="entry name" value="Leucine_aapep/pepB"/>
</dbReference>
<dbReference type="InterPro" id="IPR043472">
    <property type="entry name" value="Macro_dom-like"/>
</dbReference>
<evidence type="ECO:0000259" key="9">
    <source>
        <dbReference type="PROSITE" id="PS00631"/>
    </source>
</evidence>
<sequence>MNICVSNGEAAQFELRFVWEEVEEGTPFTGEFLTKWIAFDGGAPVLLMGLGKRAELDRKRARRAAAKGVSALAEMGASSIEINVSPILSALGEGSLCAVAESALLALYRLPGWHLEEKARRETVLFIKGAEETAGTQKQLEEARRLAEQVCRARDLVNAPSNLLYPQTMAEKMVRLGQKAGLSMAVLDEKQAAELGMEAFLTVGKDAARPPRLIVARYDGDPQSSRRIALVGKGITCDTGGYCLKPAASMGGIKGDMAGAAAVFCALCALAESGARVNATAVIPAAENRIAPGSFLPGDVISSMSGKKIEIGNTDAEGRLVLADAVTYAIRREHATAVLDIATLTGAVVGMFGFTTAGLLCDDEELCGDFLRAAELSDEQYWRLPIFPEYERMIDGKLSDVSNVSADGCGTITAGLFIRRFAEGLPWIHLDIAGTAWTDPPRWEYQSKGATGAGVTTIYHFCRQWGETHRTGAE</sequence>
<dbReference type="Proteomes" id="UP000754750">
    <property type="component" value="Unassembled WGS sequence"/>
</dbReference>
<proteinExistence type="inferred from homology"/>
<comment type="similarity">
    <text evidence="1">Belongs to the peptidase M17 family.</text>
</comment>
<evidence type="ECO:0000256" key="2">
    <source>
        <dbReference type="ARBA" id="ARBA00022438"/>
    </source>
</evidence>
<evidence type="ECO:0000256" key="3">
    <source>
        <dbReference type="ARBA" id="ARBA00022670"/>
    </source>
</evidence>
<keyword evidence="2 10" id="KW-0031">Aminopeptidase</keyword>
<dbReference type="Pfam" id="PF02789">
    <property type="entry name" value="Peptidase_M17_N"/>
    <property type="match status" value="1"/>
</dbReference>
<evidence type="ECO:0000313" key="11">
    <source>
        <dbReference type="Proteomes" id="UP000754750"/>
    </source>
</evidence>
<dbReference type="InterPro" id="IPR000819">
    <property type="entry name" value="Peptidase_M17_C"/>
</dbReference>
<evidence type="ECO:0000256" key="6">
    <source>
        <dbReference type="ARBA" id="ARBA00049972"/>
    </source>
</evidence>
<dbReference type="GO" id="GO:0070006">
    <property type="term" value="F:metalloaminopeptidase activity"/>
    <property type="evidence" value="ECO:0007669"/>
    <property type="project" value="InterPro"/>
</dbReference>
<evidence type="ECO:0000256" key="5">
    <source>
        <dbReference type="ARBA" id="ARBA00033172"/>
    </source>
</evidence>
<evidence type="ECO:0000256" key="8">
    <source>
        <dbReference type="ARBA" id="ARBA00050061"/>
    </source>
</evidence>
<evidence type="ECO:0000256" key="4">
    <source>
        <dbReference type="ARBA" id="ARBA00022801"/>
    </source>
</evidence>
<dbReference type="GO" id="GO:0030145">
    <property type="term" value="F:manganese ion binding"/>
    <property type="evidence" value="ECO:0007669"/>
    <property type="project" value="InterPro"/>
</dbReference>
<dbReference type="Gene3D" id="3.40.630.10">
    <property type="entry name" value="Zn peptidases"/>
    <property type="match status" value="1"/>
</dbReference>
<dbReference type="Pfam" id="PF00883">
    <property type="entry name" value="Peptidase_M17"/>
    <property type="match status" value="1"/>
</dbReference>
<dbReference type="SUPFAM" id="SSF53187">
    <property type="entry name" value="Zn-dependent exopeptidases"/>
    <property type="match status" value="1"/>
</dbReference>
<name>A0A928KX85_9FIRM</name>
<protein>
    <recommendedName>
        <fullName evidence="7">Probable cytosol aminopeptidase</fullName>
    </recommendedName>
    <alternativeName>
        <fullName evidence="8">Leucine aminopeptidase</fullName>
    </alternativeName>
    <alternativeName>
        <fullName evidence="5">Leucyl aminopeptidase</fullName>
    </alternativeName>
</protein>
<evidence type="ECO:0000256" key="1">
    <source>
        <dbReference type="ARBA" id="ARBA00009528"/>
    </source>
</evidence>
<dbReference type="RefSeq" id="WP_326840482.1">
    <property type="nucleotide sequence ID" value="NZ_SVNY01000004.1"/>
</dbReference>
<dbReference type="AlphaFoldDB" id="A0A928KX85"/>
<gene>
    <name evidence="10" type="ORF">E7512_09130</name>
</gene>
<dbReference type="GO" id="GO:0005737">
    <property type="term" value="C:cytoplasm"/>
    <property type="evidence" value="ECO:0007669"/>
    <property type="project" value="InterPro"/>
</dbReference>
<comment type="function">
    <text evidence="6">Presumably involved in the processing and regular turnover of intracellular proteins. Catalyzes the removal of unsubstituted N-terminal amino acids from various peptides.</text>
</comment>
<feature type="domain" description="Cytosol aminopeptidase" evidence="9">
    <location>
        <begin position="313"/>
        <end position="320"/>
    </location>
</feature>
<comment type="caution">
    <text evidence="10">The sequence shown here is derived from an EMBL/GenBank/DDBJ whole genome shotgun (WGS) entry which is preliminary data.</text>
</comment>
<keyword evidence="4" id="KW-0378">Hydrolase</keyword>
<evidence type="ECO:0000256" key="7">
    <source>
        <dbReference type="ARBA" id="ARBA00050021"/>
    </source>
</evidence>
<dbReference type="PANTHER" id="PTHR11963:SF23">
    <property type="entry name" value="CYTOSOL AMINOPEPTIDASE"/>
    <property type="match status" value="1"/>
</dbReference>
<dbReference type="PANTHER" id="PTHR11963">
    <property type="entry name" value="LEUCINE AMINOPEPTIDASE-RELATED"/>
    <property type="match status" value="1"/>
</dbReference>
<accession>A0A928KX85</accession>
<dbReference type="Gene3D" id="3.40.220.10">
    <property type="entry name" value="Leucine Aminopeptidase, subunit E, domain 1"/>
    <property type="match status" value="1"/>
</dbReference>
<reference evidence="10" key="1">
    <citation type="submission" date="2019-04" db="EMBL/GenBank/DDBJ databases">
        <title>Evolution of Biomass-Degrading Anaerobic Consortia Revealed by Metagenomics.</title>
        <authorList>
            <person name="Peng X."/>
        </authorList>
    </citation>
    <scope>NUCLEOTIDE SEQUENCE</scope>
    <source>
        <strain evidence="10">SIG551</strain>
    </source>
</reference>
<dbReference type="PRINTS" id="PR00481">
    <property type="entry name" value="LAMNOPPTDASE"/>
</dbReference>
<keyword evidence="3" id="KW-0645">Protease</keyword>
<dbReference type="CDD" id="cd00433">
    <property type="entry name" value="Peptidase_M17"/>
    <property type="match status" value="1"/>
</dbReference>
<dbReference type="EMBL" id="SVNY01000004">
    <property type="protein sequence ID" value="MBE6833725.1"/>
    <property type="molecule type" value="Genomic_DNA"/>
</dbReference>
<dbReference type="InterPro" id="IPR008283">
    <property type="entry name" value="Peptidase_M17_N"/>
</dbReference>
<evidence type="ECO:0000313" key="10">
    <source>
        <dbReference type="EMBL" id="MBE6833725.1"/>
    </source>
</evidence>
<organism evidence="10 11">
    <name type="scientific">Faecalispora sporosphaeroides</name>
    <dbReference type="NCBI Taxonomy" id="1549"/>
    <lineage>
        <taxon>Bacteria</taxon>
        <taxon>Bacillati</taxon>
        <taxon>Bacillota</taxon>
        <taxon>Clostridia</taxon>
        <taxon>Eubacteriales</taxon>
        <taxon>Oscillospiraceae</taxon>
        <taxon>Faecalispora</taxon>
    </lineage>
</organism>